<dbReference type="InterPro" id="IPR049899">
    <property type="entry name" value="Znf_C2HC_C3H"/>
</dbReference>
<evidence type="ECO:0000259" key="7">
    <source>
        <dbReference type="PROSITE" id="PS52027"/>
    </source>
</evidence>
<dbReference type="Proteomes" id="UP000663829">
    <property type="component" value="Unassembled WGS sequence"/>
</dbReference>
<dbReference type="Proteomes" id="UP000681722">
    <property type="component" value="Unassembled WGS sequence"/>
</dbReference>
<evidence type="ECO:0000256" key="5">
    <source>
        <dbReference type="PROSITE-ProRule" id="PRU01371"/>
    </source>
</evidence>
<dbReference type="PANTHER" id="PTHR13555:SF5">
    <property type="entry name" value="ZINC-FINGER OF A C2HC-TYPE"/>
    <property type="match status" value="1"/>
</dbReference>
<feature type="domain" description="C2HC/C3H-type" evidence="7">
    <location>
        <begin position="189"/>
        <end position="218"/>
    </location>
</feature>
<evidence type="ECO:0000256" key="3">
    <source>
        <dbReference type="ARBA" id="ARBA00022771"/>
    </source>
</evidence>
<comment type="caution">
    <text evidence="8">The sequence shown here is derived from an EMBL/GenBank/DDBJ whole genome shotgun (WGS) entry which is preliminary data.</text>
</comment>
<dbReference type="PROSITE" id="PS52027">
    <property type="entry name" value="ZF_C2HC_C3H"/>
    <property type="match status" value="3"/>
</dbReference>
<feature type="region of interest" description="Disordered" evidence="6">
    <location>
        <begin position="1"/>
        <end position="50"/>
    </location>
</feature>
<evidence type="ECO:0000256" key="6">
    <source>
        <dbReference type="SAM" id="MobiDB-lite"/>
    </source>
</evidence>
<keyword evidence="1" id="KW-0479">Metal-binding</keyword>
<accession>A0A813NJ56</accession>
<dbReference type="AlphaFoldDB" id="A0A813NJ56"/>
<dbReference type="PANTHER" id="PTHR13555">
    <property type="entry name" value="C2H2 ZINC FINGER CGI-62-RELATED"/>
    <property type="match status" value="1"/>
</dbReference>
<sequence length="384" mass="40986">MNNSGRAPVNTGSGGSSKQSSIRRGGYDDDDESPTRNVGRSTRGGGGGGGGGGLGYGEYDKYYKNAPGGNSHAPVMPKYVLCYVCGRKYGTQSIEIHEPQCLEKWHIENARLPANMRRPAPRKPDVHIATVFLFQSPAGPPIKNNERIIKPRENAYAPDDYSDIPISTSKRGGGGGGGAAFSGGNAAAGLYPCSICGRNFASDRIQAHQQACQKASKARKVFDSTKQRLQGTEAASYVKSTKGRKAVEPPKVILLIVSVLLNINLKQKHEDFVRAIRYAKQATNYEKSGGRLADLPPPPPSLNPDYVACPHCGRNFAPNVAERHVPKCQSIVNKPKPPPGIRSGGQPQRNPVSFGGGSGNMSNTRSTGGGFGAPPNRSTRTNRY</sequence>
<evidence type="ECO:0000313" key="8">
    <source>
        <dbReference type="EMBL" id="CAF0740576.1"/>
    </source>
</evidence>
<feature type="domain" description="C2HC/C3H-type" evidence="7">
    <location>
        <begin position="78"/>
        <end position="107"/>
    </location>
</feature>
<dbReference type="EMBL" id="CAJNOQ010000016">
    <property type="protein sequence ID" value="CAF0740576.1"/>
    <property type="molecule type" value="Genomic_DNA"/>
</dbReference>
<name>A0A813NJ56_9BILA</name>
<proteinExistence type="predicted"/>
<evidence type="ECO:0000256" key="2">
    <source>
        <dbReference type="ARBA" id="ARBA00022737"/>
    </source>
</evidence>
<evidence type="ECO:0000256" key="1">
    <source>
        <dbReference type="ARBA" id="ARBA00022723"/>
    </source>
</evidence>
<evidence type="ECO:0000256" key="4">
    <source>
        <dbReference type="ARBA" id="ARBA00022833"/>
    </source>
</evidence>
<keyword evidence="3 5" id="KW-0863">Zinc-finger</keyword>
<protein>
    <recommendedName>
        <fullName evidence="7">C2HC/C3H-type domain-containing protein</fullName>
    </recommendedName>
</protein>
<feature type="region of interest" description="Disordered" evidence="6">
    <location>
        <begin position="330"/>
        <end position="384"/>
    </location>
</feature>
<dbReference type="InterPro" id="IPR026319">
    <property type="entry name" value="ZC2HC1A/B-like"/>
</dbReference>
<dbReference type="Gene3D" id="3.30.160.60">
    <property type="entry name" value="Classic Zinc Finger"/>
    <property type="match status" value="3"/>
</dbReference>
<dbReference type="OrthoDB" id="265955at2759"/>
<keyword evidence="10" id="KW-1185">Reference proteome</keyword>
<feature type="domain" description="C2HC/C3H-type" evidence="7">
    <location>
        <begin position="305"/>
        <end position="334"/>
    </location>
</feature>
<reference evidence="8" key="1">
    <citation type="submission" date="2021-02" db="EMBL/GenBank/DDBJ databases">
        <authorList>
            <person name="Nowell W R."/>
        </authorList>
    </citation>
    <scope>NUCLEOTIDE SEQUENCE</scope>
</reference>
<evidence type="ECO:0000313" key="10">
    <source>
        <dbReference type="Proteomes" id="UP000663829"/>
    </source>
</evidence>
<evidence type="ECO:0000313" key="9">
    <source>
        <dbReference type="EMBL" id="CAF3518836.1"/>
    </source>
</evidence>
<dbReference type="GO" id="GO:0008270">
    <property type="term" value="F:zinc ion binding"/>
    <property type="evidence" value="ECO:0007669"/>
    <property type="project" value="UniProtKB-KW"/>
</dbReference>
<dbReference type="Pfam" id="PF13913">
    <property type="entry name" value="zf-C2HC_2"/>
    <property type="match status" value="3"/>
</dbReference>
<gene>
    <name evidence="8" type="ORF">GPM918_LOCUS240</name>
    <name evidence="9" type="ORF">SRO942_LOCUS241</name>
</gene>
<dbReference type="EMBL" id="CAJOBC010000016">
    <property type="protein sequence ID" value="CAF3518836.1"/>
    <property type="molecule type" value="Genomic_DNA"/>
</dbReference>
<keyword evidence="2" id="KW-0677">Repeat</keyword>
<keyword evidence="4" id="KW-0862">Zinc</keyword>
<organism evidence="8 10">
    <name type="scientific">Didymodactylos carnosus</name>
    <dbReference type="NCBI Taxonomy" id="1234261"/>
    <lineage>
        <taxon>Eukaryota</taxon>
        <taxon>Metazoa</taxon>
        <taxon>Spiralia</taxon>
        <taxon>Gnathifera</taxon>
        <taxon>Rotifera</taxon>
        <taxon>Eurotatoria</taxon>
        <taxon>Bdelloidea</taxon>
        <taxon>Philodinida</taxon>
        <taxon>Philodinidae</taxon>
        <taxon>Didymodactylos</taxon>
    </lineage>
</organism>